<evidence type="ECO:0000256" key="2">
    <source>
        <dbReference type="ARBA" id="ARBA00004496"/>
    </source>
</evidence>
<dbReference type="Proteomes" id="UP000245609">
    <property type="component" value="Unassembled WGS sequence"/>
</dbReference>
<keyword evidence="5 7" id="KW-0697">Rotamase</keyword>
<dbReference type="OrthoDB" id="16120at2759"/>
<dbReference type="Pfam" id="PF03095">
    <property type="entry name" value="PTPA"/>
    <property type="match status" value="1"/>
</dbReference>
<evidence type="ECO:0000256" key="3">
    <source>
        <dbReference type="ARBA" id="ARBA00011019"/>
    </source>
</evidence>
<comment type="subcellular location">
    <subcellularLocation>
        <location evidence="2 7">Cytoplasm</location>
    </subcellularLocation>
</comment>
<dbReference type="EC" id="5.2.1.8" evidence="7"/>
<evidence type="ECO:0000256" key="1">
    <source>
        <dbReference type="ARBA" id="ARBA00000971"/>
    </source>
</evidence>
<dbReference type="GO" id="GO:0005737">
    <property type="term" value="C:cytoplasm"/>
    <property type="evidence" value="ECO:0007669"/>
    <property type="project" value="UniProtKB-SubCell"/>
</dbReference>
<dbReference type="InterPro" id="IPR004327">
    <property type="entry name" value="Phstyr_phstse_ac"/>
</dbReference>
<dbReference type="GO" id="GO:0003755">
    <property type="term" value="F:peptidyl-prolyl cis-trans isomerase activity"/>
    <property type="evidence" value="ECO:0007669"/>
    <property type="project" value="UniProtKB-KW"/>
</dbReference>
<dbReference type="EMBL" id="MBFS01000794">
    <property type="protein sequence ID" value="PVV01802.1"/>
    <property type="molecule type" value="Genomic_DNA"/>
</dbReference>
<reference evidence="8 9" key="1">
    <citation type="journal article" date="2018" name="MBio">
        <title>Comparative Genomics Reveals the Core Gene Toolbox for the Fungus-Insect Symbiosis.</title>
        <authorList>
            <person name="Wang Y."/>
            <person name="Stata M."/>
            <person name="Wang W."/>
            <person name="Stajich J.E."/>
            <person name="White M.M."/>
            <person name="Moncalvo J.M."/>
        </authorList>
    </citation>
    <scope>NUCLEOTIDE SEQUENCE [LARGE SCALE GENOMIC DNA]</scope>
    <source>
        <strain evidence="8 9">SC-DP-2</strain>
    </source>
</reference>
<name>A0A2T9ZB49_9FUNG</name>
<evidence type="ECO:0000313" key="9">
    <source>
        <dbReference type="Proteomes" id="UP000245609"/>
    </source>
</evidence>
<evidence type="ECO:0000256" key="6">
    <source>
        <dbReference type="ARBA" id="ARBA00023235"/>
    </source>
</evidence>
<dbReference type="GO" id="GO:0005634">
    <property type="term" value="C:nucleus"/>
    <property type="evidence" value="ECO:0007669"/>
    <property type="project" value="TreeGrafter"/>
</dbReference>
<accession>A0A2T9ZB49</accession>
<evidence type="ECO:0000256" key="5">
    <source>
        <dbReference type="ARBA" id="ARBA00023110"/>
    </source>
</evidence>
<keyword evidence="6 7" id="KW-0413">Isomerase</keyword>
<dbReference type="GO" id="GO:0000159">
    <property type="term" value="C:protein phosphatase type 2A complex"/>
    <property type="evidence" value="ECO:0007669"/>
    <property type="project" value="TreeGrafter"/>
</dbReference>
<comment type="function">
    <text evidence="7">PPIases accelerate the folding of proteins. It catalyzes the cis-trans isomerization of proline imidic peptide bonds in oligopeptides.</text>
</comment>
<evidence type="ECO:0000256" key="4">
    <source>
        <dbReference type="ARBA" id="ARBA00022490"/>
    </source>
</evidence>
<dbReference type="GO" id="GO:0007052">
    <property type="term" value="P:mitotic spindle organization"/>
    <property type="evidence" value="ECO:0007669"/>
    <property type="project" value="TreeGrafter"/>
</dbReference>
<proteinExistence type="inferred from homology"/>
<comment type="similarity">
    <text evidence="3 7">Belongs to the PTPA-type PPIase family.</text>
</comment>
<keyword evidence="4 7" id="KW-0963">Cytoplasm</keyword>
<feature type="non-terminal residue" evidence="8">
    <location>
        <position position="1"/>
    </location>
</feature>
<evidence type="ECO:0000313" key="8">
    <source>
        <dbReference type="EMBL" id="PVV01802.1"/>
    </source>
</evidence>
<dbReference type="InterPro" id="IPR043170">
    <property type="entry name" value="PTPA_C_lid"/>
</dbReference>
<sequence length="72" mass="8455">RKLQKVYKLEPAGSHGVWGLDDYQFLPYYFGSSQFIGSGVDPRLSINDRFIYENKNRYLYIAAINWINQATF</sequence>
<dbReference type="PANTHER" id="PTHR10012">
    <property type="entry name" value="SERINE/THREONINE-PROTEIN PHOSPHATASE 2A REGULATORY SUBUNIT B"/>
    <property type="match status" value="1"/>
</dbReference>
<organism evidence="8 9">
    <name type="scientific">Smittium megazygosporum</name>
    <dbReference type="NCBI Taxonomy" id="133381"/>
    <lineage>
        <taxon>Eukaryota</taxon>
        <taxon>Fungi</taxon>
        <taxon>Fungi incertae sedis</taxon>
        <taxon>Zoopagomycota</taxon>
        <taxon>Kickxellomycotina</taxon>
        <taxon>Harpellomycetes</taxon>
        <taxon>Harpellales</taxon>
        <taxon>Legeriomycetaceae</taxon>
        <taxon>Smittium</taxon>
    </lineage>
</organism>
<dbReference type="STRING" id="133381.A0A2T9ZB49"/>
<dbReference type="GO" id="GO:0008160">
    <property type="term" value="F:protein tyrosine phosphatase activator activity"/>
    <property type="evidence" value="ECO:0007669"/>
    <property type="project" value="TreeGrafter"/>
</dbReference>
<gene>
    <name evidence="8" type="ORF">BB560_003768</name>
</gene>
<keyword evidence="9" id="KW-1185">Reference proteome</keyword>
<protein>
    <recommendedName>
        <fullName evidence="7">Serine/threonine-protein phosphatase 2A activator</fullName>
        <ecNumber evidence="7">5.2.1.8</ecNumber>
    </recommendedName>
    <alternativeName>
        <fullName evidence="7">Phosphotyrosyl phosphatase activator</fullName>
    </alternativeName>
</protein>
<dbReference type="PANTHER" id="PTHR10012:SF0">
    <property type="entry name" value="SERINE_THREONINE-PROTEIN PHOSPHATASE 2A ACTIVATOR"/>
    <property type="match status" value="1"/>
</dbReference>
<dbReference type="Gene3D" id="1.20.120.1150">
    <property type="match status" value="1"/>
</dbReference>
<evidence type="ECO:0000256" key="7">
    <source>
        <dbReference type="RuleBase" id="RU361210"/>
    </source>
</evidence>
<dbReference type="SUPFAM" id="SSF140984">
    <property type="entry name" value="PTPA-like"/>
    <property type="match status" value="1"/>
</dbReference>
<comment type="catalytic activity">
    <reaction evidence="1 7">
        <text>[protein]-peptidylproline (omega=180) = [protein]-peptidylproline (omega=0)</text>
        <dbReference type="Rhea" id="RHEA:16237"/>
        <dbReference type="Rhea" id="RHEA-COMP:10747"/>
        <dbReference type="Rhea" id="RHEA-COMP:10748"/>
        <dbReference type="ChEBI" id="CHEBI:83833"/>
        <dbReference type="ChEBI" id="CHEBI:83834"/>
        <dbReference type="EC" id="5.2.1.8"/>
    </reaction>
</comment>
<comment type="caution">
    <text evidence="8">The sequence shown here is derived from an EMBL/GenBank/DDBJ whole genome shotgun (WGS) entry which is preliminary data.</text>
</comment>
<dbReference type="AlphaFoldDB" id="A0A2T9ZB49"/>
<dbReference type="InterPro" id="IPR037218">
    <property type="entry name" value="PTPA_sf"/>
</dbReference>